<evidence type="ECO:0000313" key="7">
    <source>
        <dbReference type="EnsemblPlants" id="Bo6g031580.1"/>
    </source>
</evidence>
<feature type="transmembrane region" description="Helical" evidence="5">
    <location>
        <begin position="145"/>
        <end position="166"/>
    </location>
</feature>
<dbReference type="PANTHER" id="PTHR12899">
    <property type="entry name" value="39S RIBOSOMAL PROTEIN L18, MITOCHONDRIAL"/>
    <property type="match status" value="1"/>
</dbReference>
<dbReference type="AlphaFoldDB" id="A0A0D3CQR0"/>
<dbReference type="Pfam" id="PF00076">
    <property type="entry name" value="RRM_1"/>
    <property type="match status" value="1"/>
</dbReference>
<dbReference type="PROSITE" id="PS50102">
    <property type="entry name" value="RRM"/>
    <property type="match status" value="1"/>
</dbReference>
<reference evidence="7 8" key="1">
    <citation type="journal article" date="2014" name="Genome Biol.">
        <title>Transcriptome and methylome profiling reveals relics of genome dominance in the mesopolyploid Brassica oleracea.</title>
        <authorList>
            <person name="Parkin I.A."/>
            <person name="Koh C."/>
            <person name="Tang H."/>
            <person name="Robinson S.J."/>
            <person name="Kagale S."/>
            <person name="Clarke W.E."/>
            <person name="Town C.D."/>
            <person name="Nixon J."/>
            <person name="Krishnakumar V."/>
            <person name="Bidwell S.L."/>
            <person name="Denoeud F."/>
            <person name="Belcram H."/>
            <person name="Links M.G."/>
            <person name="Just J."/>
            <person name="Clarke C."/>
            <person name="Bender T."/>
            <person name="Huebert T."/>
            <person name="Mason A.S."/>
            <person name="Pires J.C."/>
            <person name="Barker G."/>
            <person name="Moore J."/>
            <person name="Walley P.G."/>
            <person name="Manoli S."/>
            <person name="Batley J."/>
            <person name="Edwards D."/>
            <person name="Nelson M.N."/>
            <person name="Wang X."/>
            <person name="Paterson A.H."/>
            <person name="King G."/>
            <person name="Bancroft I."/>
            <person name="Chalhoub B."/>
            <person name="Sharpe A.G."/>
        </authorList>
    </citation>
    <scope>NUCLEOTIDE SEQUENCE</scope>
    <source>
        <strain evidence="7 8">cv. TO1000</strain>
    </source>
</reference>
<feature type="transmembrane region" description="Helical" evidence="5">
    <location>
        <begin position="6"/>
        <end position="28"/>
    </location>
</feature>
<evidence type="ECO:0000313" key="8">
    <source>
        <dbReference type="Proteomes" id="UP000032141"/>
    </source>
</evidence>
<dbReference type="Gene3D" id="3.30.420.100">
    <property type="match status" value="1"/>
</dbReference>
<dbReference type="EnsemblPlants" id="Bo6g031580.1">
    <property type="protein sequence ID" value="Bo6g031580.1"/>
    <property type="gene ID" value="Bo6g031580"/>
</dbReference>
<dbReference type="GO" id="GO:0005840">
    <property type="term" value="C:ribosome"/>
    <property type="evidence" value="ECO:0007669"/>
    <property type="project" value="UniProtKB-KW"/>
</dbReference>
<keyword evidence="3" id="KW-0687">Ribonucleoprotein</keyword>
<evidence type="ECO:0000256" key="3">
    <source>
        <dbReference type="ARBA" id="ARBA00023274"/>
    </source>
</evidence>
<sequence>MNPVGILFIAFGGLLLFMFLLWLTHFLYHKAKKDGKESIACLGSGYGGDFGEVLRTITCQFVIRPLFCVSLSSPSSVKSSVHLLRRFRCGEDPEQSKLRVGLDSAIVREKPNIKWTDVAAVLHRKETALASNGFMFSFTLVFWKVILESAILTTVVVLSLTVYTFWAAKGGYDFNFLGHSTTERPRMCVFRSNKHLYVQVIDDTKMHTLPAASTKQKPISGEFEYTSGPTIVTLSSSQFLPHCIDSSHNLWVGSITMDTTESKVTELFGRFGDIDRITAYSSRGFAFICETSLFLSL</sequence>
<dbReference type="eggNOG" id="KOG2322">
    <property type="taxonomic scope" value="Eukaryota"/>
</dbReference>
<dbReference type="GO" id="GO:0003735">
    <property type="term" value="F:structural constituent of ribosome"/>
    <property type="evidence" value="ECO:0007669"/>
    <property type="project" value="InterPro"/>
</dbReference>
<keyword evidence="8" id="KW-1185">Reference proteome</keyword>
<dbReference type="InterPro" id="IPR005484">
    <property type="entry name" value="Ribosomal_uL18_bac/plant/anim"/>
</dbReference>
<proteinExistence type="inferred from homology"/>
<evidence type="ECO:0000256" key="4">
    <source>
        <dbReference type="PROSITE-ProRule" id="PRU00176"/>
    </source>
</evidence>
<dbReference type="InterPro" id="IPR057268">
    <property type="entry name" value="Ribosomal_L18"/>
</dbReference>
<dbReference type="InterPro" id="IPR000504">
    <property type="entry name" value="RRM_dom"/>
</dbReference>
<dbReference type="SUPFAM" id="SSF54928">
    <property type="entry name" value="RNA-binding domain, RBD"/>
    <property type="match status" value="1"/>
</dbReference>
<organism evidence="7 8">
    <name type="scientific">Brassica oleracea var. oleracea</name>
    <dbReference type="NCBI Taxonomy" id="109376"/>
    <lineage>
        <taxon>Eukaryota</taxon>
        <taxon>Viridiplantae</taxon>
        <taxon>Streptophyta</taxon>
        <taxon>Embryophyta</taxon>
        <taxon>Tracheophyta</taxon>
        <taxon>Spermatophyta</taxon>
        <taxon>Magnoliopsida</taxon>
        <taxon>eudicotyledons</taxon>
        <taxon>Gunneridae</taxon>
        <taxon>Pentapetalae</taxon>
        <taxon>rosids</taxon>
        <taxon>malvids</taxon>
        <taxon>Brassicales</taxon>
        <taxon>Brassicaceae</taxon>
        <taxon>Brassiceae</taxon>
        <taxon>Brassica</taxon>
    </lineage>
</organism>
<dbReference type="CDD" id="cd00432">
    <property type="entry name" value="Ribosomal_L18_L5e"/>
    <property type="match status" value="1"/>
</dbReference>
<keyword evidence="5" id="KW-1133">Transmembrane helix</keyword>
<evidence type="ECO:0000256" key="1">
    <source>
        <dbReference type="ARBA" id="ARBA00007116"/>
    </source>
</evidence>
<dbReference type="eggNOG" id="KOG1870">
    <property type="taxonomic scope" value="Eukaryota"/>
</dbReference>
<dbReference type="STRING" id="109376.A0A0D3CQR0"/>
<dbReference type="eggNOG" id="KOG0118">
    <property type="taxonomic scope" value="Eukaryota"/>
</dbReference>
<dbReference type="GO" id="GO:0008097">
    <property type="term" value="F:5S rRNA binding"/>
    <property type="evidence" value="ECO:0007669"/>
    <property type="project" value="TreeGrafter"/>
</dbReference>
<dbReference type="InterPro" id="IPR035979">
    <property type="entry name" value="RBD_domain_sf"/>
</dbReference>
<accession>A0A0D3CQR0</accession>
<dbReference type="Pfam" id="PF00861">
    <property type="entry name" value="Ribosomal_L18p"/>
    <property type="match status" value="1"/>
</dbReference>
<dbReference type="Gramene" id="Bo6g031580.1">
    <property type="protein sequence ID" value="Bo6g031580.1"/>
    <property type="gene ID" value="Bo6g031580"/>
</dbReference>
<keyword evidence="4" id="KW-0694">RNA-binding</keyword>
<dbReference type="Gene3D" id="3.30.70.330">
    <property type="match status" value="1"/>
</dbReference>
<keyword evidence="5" id="KW-0472">Membrane</keyword>
<name>A0A0D3CQR0_BRAOL</name>
<dbReference type="GO" id="GO:1990904">
    <property type="term" value="C:ribonucleoprotein complex"/>
    <property type="evidence" value="ECO:0007669"/>
    <property type="project" value="UniProtKB-KW"/>
</dbReference>
<evidence type="ECO:0000256" key="5">
    <source>
        <dbReference type="SAM" id="Phobius"/>
    </source>
</evidence>
<evidence type="ECO:0000259" key="6">
    <source>
        <dbReference type="PROSITE" id="PS50102"/>
    </source>
</evidence>
<protein>
    <recommendedName>
        <fullName evidence="6">RRM domain-containing protein</fullName>
    </recommendedName>
</protein>
<dbReference type="GO" id="GO:0006412">
    <property type="term" value="P:translation"/>
    <property type="evidence" value="ECO:0007669"/>
    <property type="project" value="InterPro"/>
</dbReference>
<feature type="domain" description="RRM" evidence="6">
    <location>
        <begin position="248"/>
        <end position="288"/>
    </location>
</feature>
<evidence type="ECO:0000256" key="2">
    <source>
        <dbReference type="ARBA" id="ARBA00022980"/>
    </source>
</evidence>
<dbReference type="PANTHER" id="PTHR12899:SF20">
    <property type="entry name" value="(RAPE) HYPOTHETICAL PROTEIN"/>
    <property type="match status" value="1"/>
</dbReference>
<keyword evidence="5" id="KW-0812">Transmembrane</keyword>
<dbReference type="InterPro" id="IPR012677">
    <property type="entry name" value="Nucleotide-bd_a/b_plait_sf"/>
</dbReference>
<reference evidence="7" key="2">
    <citation type="submission" date="2015-03" db="UniProtKB">
        <authorList>
            <consortium name="EnsemblPlants"/>
        </authorList>
    </citation>
    <scope>IDENTIFICATION</scope>
</reference>
<dbReference type="SUPFAM" id="SSF53137">
    <property type="entry name" value="Translational machinery components"/>
    <property type="match status" value="1"/>
</dbReference>
<dbReference type="Proteomes" id="UP000032141">
    <property type="component" value="Chromosome C6"/>
</dbReference>
<comment type="similarity">
    <text evidence="1">Belongs to the universal ribosomal protein uL18 family.</text>
</comment>
<keyword evidence="2" id="KW-0689">Ribosomal protein</keyword>
<dbReference type="HOGENOM" id="CLU_937964_0_0_1"/>